<keyword evidence="4" id="KW-1185">Reference proteome</keyword>
<evidence type="ECO:0008006" key="5">
    <source>
        <dbReference type="Google" id="ProtNLM"/>
    </source>
</evidence>
<name>A0A218Z1A9_9HELO</name>
<dbReference type="EMBL" id="MZNU01000260">
    <property type="protein sequence ID" value="OWP01728.1"/>
    <property type="molecule type" value="Genomic_DNA"/>
</dbReference>
<dbReference type="AlphaFoldDB" id="A0A218Z1A9"/>
<dbReference type="Gene3D" id="2.60.420.10">
    <property type="entry name" value="Maltose phosphorylase, domain 3"/>
    <property type="match status" value="1"/>
</dbReference>
<reference evidence="3 4" key="1">
    <citation type="submission" date="2017-04" db="EMBL/GenBank/DDBJ databases">
        <title>Draft genome sequence of Marssonina coronaria NL1: causal agent of apple blotch.</title>
        <authorList>
            <person name="Cheng Q."/>
        </authorList>
    </citation>
    <scope>NUCLEOTIDE SEQUENCE [LARGE SCALE GENOMIC DNA]</scope>
    <source>
        <strain evidence="3 4">NL1</strain>
    </source>
</reference>
<sequence length="532" mass="58677">MPDASMRGGFRYLSLFTATDHYLKVQITSVTLELSFQPTWPNLQAYSGYFHSSDELLNRIWYAGAYTLQINAVPPQTGRVWPLLEKGWRNDAWLGTNGSSIFVDGGKRDRATWAGDLGIALPSVFVSTGDFESARNALQLQYDLQSKAGELPMAGPPLNFFGSDTYHMASLIGTYEYLLYSGDLEFLSFNWVKFRLAIEFITAKLDRPSGALYVTGSGDWGRYAQGGLNTAANAMMFRTLITGALMARWQGYPALAANWEEMAYTLKASMNSPRYNWDPAVGAFKDSNLDASVYPEDGNSLALYYDMASSLYHQNISDRLVTNWGPIGAKCPELSFNIVPFIESMEIKGHLSVGQANRALELIRRSWGWYLNNPYGTQSTFVEGYLQDGSFGYRAWTGYQQDYSYTSHAHGWSTGPTHALSHYVLGLQLVSPGGSGWILAPQFGDLTFVEGGFTTPLGKFSAKWSLVPGGYDVVYDVPAGTIGKLTLPAAKSGRPTASLDGKELHIDVYEQYKGQITILNAAGGKAKIRIAY</sequence>
<protein>
    <recommendedName>
        <fullName evidence="5">Glycoside hydrolase family 78 protein</fullName>
    </recommendedName>
</protein>
<evidence type="ECO:0000313" key="4">
    <source>
        <dbReference type="Proteomes" id="UP000242519"/>
    </source>
</evidence>
<evidence type="ECO:0000313" key="3">
    <source>
        <dbReference type="EMBL" id="OWP01728.1"/>
    </source>
</evidence>
<dbReference type="Pfam" id="PF17390">
    <property type="entry name" value="Bac_rhamnosid_C"/>
    <property type="match status" value="1"/>
</dbReference>
<dbReference type="Gene3D" id="1.50.10.10">
    <property type="match status" value="1"/>
</dbReference>
<feature type="domain" description="Alpha-L-rhamnosidase C-terminal" evidence="2">
    <location>
        <begin position="426"/>
        <end position="493"/>
    </location>
</feature>
<dbReference type="InParanoid" id="A0A218Z1A9"/>
<dbReference type="SUPFAM" id="SSF48208">
    <property type="entry name" value="Six-hairpin glycosidases"/>
    <property type="match status" value="1"/>
</dbReference>
<feature type="domain" description="Alpha-L-rhamnosidase six-hairpin glycosidase" evidence="1">
    <location>
        <begin position="96"/>
        <end position="273"/>
    </location>
</feature>
<proteinExistence type="predicted"/>
<dbReference type="STRING" id="503106.A0A218Z1A9"/>
<dbReference type="InterPro" id="IPR035396">
    <property type="entry name" value="Bac_rhamnosid6H"/>
</dbReference>
<dbReference type="InterPro" id="IPR012341">
    <property type="entry name" value="6hp_glycosidase-like_sf"/>
</dbReference>
<gene>
    <name evidence="3" type="ORF">B2J93_2320</name>
</gene>
<dbReference type="InterPro" id="IPR035398">
    <property type="entry name" value="Bac_rhamnosid_C"/>
</dbReference>
<organism evidence="3 4">
    <name type="scientific">Diplocarpon coronariae</name>
    <dbReference type="NCBI Taxonomy" id="2795749"/>
    <lineage>
        <taxon>Eukaryota</taxon>
        <taxon>Fungi</taxon>
        <taxon>Dikarya</taxon>
        <taxon>Ascomycota</taxon>
        <taxon>Pezizomycotina</taxon>
        <taxon>Leotiomycetes</taxon>
        <taxon>Helotiales</taxon>
        <taxon>Drepanopezizaceae</taxon>
        <taxon>Diplocarpon</taxon>
    </lineage>
</organism>
<dbReference type="GO" id="GO:0005975">
    <property type="term" value="P:carbohydrate metabolic process"/>
    <property type="evidence" value="ECO:0007669"/>
    <property type="project" value="InterPro"/>
</dbReference>
<dbReference type="InterPro" id="IPR008928">
    <property type="entry name" value="6-hairpin_glycosidase_sf"/>
</dbReference>
<dbReference type="PANTHER" id="PTHR34987">
    <property type="entry name" value="C, PUTATIVE (AFU_ORTHOLOGUE AFUA_3G02880)-RELATED"/>
    <property type="match status" value="1"/>
</dbReference>
<comment type="caution">
    <text evidence="3">The sequence shown here is derived from an EMBL/GenBank/DDBJ whole genome shotgun (WGS) entry which is preliminary data.</text>
</comment>
<evidence type="ECO:0000259" key="2">
    <source>
        <dbReference type="Pfam" id="PF17390"/>
    </source>
</evidence>
<dbReference type="Pfam" id="PF17389">
    <property type="entry name" value="Bac_rhamnosid6H"/>
    <property type="match status" value="1"/>
</dbReference>
<dbReference type="OrthoDB" id="10036721at2759"/>
<evidence type="ECO:0000259" key="1">
    <source>
        <dbReference type="Pfam" id="PF17389"/>
    </source>
</evidence>
<dbReference type="PANTHER" id="PTHR34987:SF5">
    <property type="entry name" value="ALPHA-RHAMNOSIDASE"/>
    <property type="match status" value="1"/>
</dbReference>
<accession>A0A218Z1A9</accession>
<dbReference type="Proteomes" id="UP000242519">
    <property type="component" value="Unassembled WGS sequence"/>
</dbReference>
<dbReference type="GO" id="GO:0003824">
    <property type="term" value="F:catalytic activity"/>
    <property type="evidence" value="ECO:0007669"/>
    <property type="project" value="UniProtKB-ARBA"/>
</dbReference>